<reference evidence="2" key="1">
    <citation type="journal article" date="2022" name="bioRxiv">
        <title>Sequencing and chromosome-scale assembly of the giantPleurodeles waltlgenome.</title>
        <authorList>
            <person name="Brown T."/>
            <person name="Elewa A."/>
            <person name="Iarovenko S."/>
            <person name="Subramanian E."/>
            <person name="Araus A.J."/>
            <person name="Petzold A."/>
            <person name="Susuki M."/>
            <person name="Suzuki K.-i.T."/>
            <person name="Hayashi T."/>
            <person name="Toyoda A."/>
            <person name="Oliveira C."/>
            <person name="Osipova E."/>
            <person name="Leigh N.D."/>
            <person name="Simon A."/>
            <person name="Yun M.H."/>
        </authorList>
    </citation>
    <scope>NUCLEOTIDE SEQUENCE</scope>
    <source>
        <strain evidence="2">20211129_DDA</strain>
        <tissue evidence="2">Liver</tissue>
    </source>
</reference>
<dbReference type="Proteomes" id="UP001066276">
    <property type="component" value="Chromosome 8"/>
</dbReference>
<feature type="compositionally biased region" description="Basic and acidic residues" evidence="1">
    <location>
        <begin position="7"/>
        <end position="23"/>
    </location>
</feature>
<evidence type="ECO:0000313" key="2">
    <source>
        <dbReference type="EMBL" id="KAJ1116681.1"/>
    </source>
</evidence>
<feature type="region of interest" description="Disordered" evidence="1">
    <location>
        <begin position="1"/>
        <end position="98"/>
    </location>
</feature>
<keyword evidence="3" id="KW-1185">Reference proteome</keyword>
<dbReference type="EMBL" id="JANPWB010000012">
    <property type="protein sequence ID" value="KAJ1116681.1"/>
    <property type="molecule type" value="Genomic_DNA"/>
</dbReference>
<evidence type="ECO:0000256" key="1">
    <source>
        <dbReference type="SAM" id="MobiDB-lite"/>
    </source>
</evidence>
<organism evidence="2 3">
    <name type="scientific">Pleurodeles waltl</name>
    <name type="common">Iberian ribbed newt</name>
    <dbReference type="NCBI Taxonomy" id="8319"/>
    <lineage>
        <taxon>Eukaryota</taxon>
        <taxon>Metazoa</taxon>
        <taxon>Chordata</taxon>
        <taxon>Craniata</taxon>
        <taxon>Vertebrata</taxon>
        <taxon>Euteleostomi</taxon>
        <taxon>Amphibia</taxon>
        <taxon>Batrachia</taxon>
        <taxon>Caudata</taxon>
        <taxon>Salamandroidea</taxon>
        <taxon>Salamandridae</taxon>
        <taxon>Pleurodelinae</taxon>
        <taxon>Pleurodeles</taxon>
    </lineage>
</organism>
<dbReference type="AlphaFoldDB" id="A0AAV7NMC9"/>
<sequence length="98" mass="11059">MGAAVTDIRRKNAEAERVFKPEQNEQEEKEFSPGREDGAMTESRMSRPEQKPGRRRRQGETLSNPGGSWRKVTGRREGANRPATGKSVAQAGTERKYR</sequence>
<accession>A0AAV7NMC9</accession>
<feature type="compositionally biased region" description="Basic and acidic residues" evidence="1">
    <location>
        <begin position="29"/>
        <end position="52"/>
    </location>
</feature>
<gene>
    <name evidence="2" type="ORF">NDU88_004887</name>
</gene>
<protein>
    <submittedName>
        <fullName evidence="2">Uncharacterized protein</fullName>
    </submittedName>
</protein>
<evidence type="ECO:0000313" key="3">
    <source>
        <dbReference type="Proteomes" id="UP001066276"/>
    </source>
</evidence>
<name>A0AAV7NMC9_PLEWA</name>
<comment type="caution">
    <text evidence="2">The sequence shown here is derived from an EMBL/GenBank/DDBJ whole genome shotgun (WGS) entry which is preliminary data.</text>
</comment>
<proteinExistence type="predicted"/>